<dbReference type="EMBL" id="KL584840">
    <property type="protein sequence ID" value="KEQ61041.1"/>
    <property type="molecule type" value="Genomic_DNA"/>
</dbReference>
<protein>
    <submittedName>
        <fullName evidence="7">DUF1772-domain-containing protein</fullName>
    </submittedName>
</protein>
<feature type="transmembrane region" description="Helical" evidence="6">
    <location>
        <begin position="20"/>
        <end position="45"/>
    </location>
</feature>
<dbReference type="GeneID" id="63918375"/>
<dbReference type="Proteomes" id="UP000030672">
    <property type="component" value="Unassembled WGS sequence"/>
</dbReference>
<dbReference type="Pfam" id="PF08592">
    <property type="entry name" value="Anthrone_oxy"/>
    <property type="match status" value="1"/>
</dbReference>
<dbReference type="PANTHER" id="PTHR35042">
    <property type="entry name" value="ANTHRONE OXYGENASE ENCC"/>
    <property type="match status" value="1"/>
</dbReference>
<comment type="subcellular location">
    <subcellularLocation>
        <location evidence="1">Membrane</location>
        <topology evidence="1">Multi-pass membrane protein</topology>
    </subcellularLocation>
</comment>
<keyword evidence="4 6" id="KW-0472">Membrane</keyword>
<evidence type="ECO:0000256" key="4">
    <source>
        <dbReference type="ARBA" id="ARBA00023136"/>
    </source>
</evidence>
<feature type="transmembrane region" description="Helical" evidence="6">
    <location>
        <begin position="95"/>
        <end position="116"/>
    </location>
</feature>
<keyword evidence="3 6" id="KW-1133">Transmembrane helix</keyword>
<organism evidence="7 8">
    <name type="scientific">Aureobasidium melanogenum (strain CBS 110374)</name>
    <name type="common">Aureobasidium pullulans var. melanogenum</name>
    <dbReference type="NCBI Taxonomy" id="1043003"/>
    <lineage>
        <taxon>Eukaryota</taxon>
        <taxon>Fungi</taxon>
        <taxon>Dikarya</taxon>
        <taxon>Ascomycota</taxon>
        <taxon>Pezizomycotina</taxon>
        <taxon>Dothideomycetes</taxon>
        <taxon>Dothideomycetidae</taxon>
        <taxon>Dothideales</taxon>
        <taxon>Saccotheciaceae</taxon>
        <taxon>Aureobasidium</taxon>
    </lineage>
</organism>
<evidence type="ECO:0000256" key="2">
    <source>
        <dbReference type="ARBA" id="ARBA00022692"/>
    </source>
</evidence>
<dbReference type="PANTHER" id="PTHR35042:SF1">
    <property type="entry name" value="DUF1772-DOMAIN-CONTAINING PROTEIN"/>
    <property type="match status" value="1"/>
</dbReference>
<keyword evidence="8" id="KW-1185">Reference proteome</keyword>
<evidence type="ECO:0000313" key="8">
    <source>
        <dbReference type="Proteomes" id="UP000030672"/>
    </source>
</evidence>
<dbReference type="RefSeq" id="XP_040878064.1">
    <property type="nucleotide sequence ID" value="XM_041025002.1"/>
</dbReference>
<dbReference type="HOGENOM" id="CLU_105974_2_2_1"/>
<dbReference type="InterPro" id="IPR013901">
    <property type="entry name" value="Anthrone_oxy"/>
</dbReference>
<evidence type="ECO:0000256" key="6">
    <source>
        <dbReference type="SAM" id="Phobius"/>
    </source>
</evidence>
<accession>A0A074WEW3</accession>
<keyword evidence="2 6" id="KW-0812">Transmembrane</keyword>
<dbReference type="AlphaFoldDB" id="A0A074WEW3"/>
<feature type="transmembrane region" description="Helical" evidence="6">
    <location>
        <begin position="65"/>
        <end position="83"/>
    </location>
</feature>
<comment type="similarity">
    <text evidence="5">Belongs to the anthrone oxygenase family.</text>
</comment>
<evidence type="ECO:0000256" key="1">
    <source>
        <dbReference type="ARBA" id="ARBA00004141"/>
    </source>
</evidence>
<proteinExistence type="inferred from homology"/>
<evidence type="ECO:0000313" key="7">
    <source>
        <dbReference type="EMBL" id="KEQ61041.1"/>
    </source>
</evidence>
<reference evidence="7 8" key="1">
    <citation type="journal article" date="2014" name="BMC Genomics">
        <title>Genome sequencing of four Aureobasidium pullulans varieties: biotechnological potential, stress tolerance, and description of new species.</title>
        <authorList>
            <person name="Gostin Ar C."/>
            <person name="Ohm R.A."/>
            <person name="Kogej T."/>
            <person name="Sonjak S."/>
            <person name="Turk M."/>
            <person name="Zajc J."/>
            <person name="Zalar P."/>
            <person name="Grube M."/>
            <person name="Sun H."/>
            <person name="Han J."/>
            <person name="Sharma A."/>
            <person name="Chiniquy J."/>
            <person name="Ngan C.Y."/>
            <person name="Lipzen A."/>
            <person name="Barry K."/>
            <person name="Grigoriev I.V."/>
            <person name="Gunde-Cimerman N."/>
        </authorList>
    </citation>
    <scope>NUCLEOTIDE SEQUENCE [LARGE SCALE GENOMIC DNA]</scope>
    <source>
        <strain evidence="7 8">CBS 110374</strain>
    </source>
</reference>
<name>A0A074WEW3_AURM1</name>
<sequence length="197" mass="20406">MNSVPISATRPTTGIRVAQVVGLTASAYLAGALGGFSVVAGPALLKAPAPLLAKQWQTVYDNGKVMAPPLSVLCSAIFGYLAYREPTASSSFKLYTAAAIVVPSMIPYTVFFMGGVNSKLQEKASSLADASLTDTAVESGVAQGETVHQLVDKWLTLNLARSLLPLFGTLAAGWAIADKFEVLGLGAVLKTGADRMG</sequence>
<gene>
    <name evidence="7" type="ORF">M437DRAFT_67805</name>
</gene>
<evidence type="ECO:0000256" key="5">
    <source>
        <dbReference type="ARBA" id="ARBA00034313"/>
    </source>
</evidence>
<evidence type="ECO:0000256" key="3">
    <source>
        <dbReference type="ARBA" id="ARBA00022989"/>
    </source>
</evidence>
<dbReference type="GO" id="GO:0016020">
    <property type="term" value="C:membrane"/>
    <property type="evidence" value="ECO:0007669"/>
    <property type="project" value="UniProtKB-SubCell"/>
</dbReference>